<organism evidence="3 4">
    <name type="scientific">Oceanisphaera avium</name>
    <dbReference type="NCBI Taxonomy" id="1903694"/>
    <lineage>
        <taxon>Bacteria</taxon>
        <taxon>Pseudomonadati</taxon>
        <taxon>Pseudomonadota</taxon>
        <taxon>Gammaproteobacteria</taxon>
        <taxon>Aeromonadales</taxon>
        <taxon>Aeromonadaceae</taxon>
        <taxon>Oceanisphaera</taxon>
    </lineage>
</organism>
<dbReference type="AlphaFoldDB" id="A0A1Y0CY87"/>
<dbReference type="GO" id="GO:0006508">
    <property type="term" value="P:proteolysis"/>
    <property type="evidence" value="ECO:0007669"/>
    <property type="project" value="InterPro"/>
</dbReference>
<dbReference type="EMBL" id="CP021376">
    <property type="protein sequence ID" value="ART80283.1"/>
    <property type="molecule type" value="Genomic_DNA"/>
</dbReference>
<feature type="domain" description="Peptidase C39" evidence="2">
    <location>
        <begin position="51"/>
        <end position="182"/>
    </location>
</feature>
<dbReference type="InterPro" id="IPR005074">
    <property type="entry name" value="Peptidase_C39"/>
</dbReference>
<evidence type="ECO:0000313" key="3">
    <source>
        <dbReference type="EMBL" id="ART80283.1"/>
    </source>
</evidence>
<proteinExistence type="predicted"/>
<dbReference type="GO" id="GO:0005524">
    <property type="term" value="F:ATP binding"/>
    <property type="evidence" value="ECO:0007669"/>
    <property type="project" value="InterPro"/>
</dbReference>
<dbReference type="Pfam" id="PF03412">
    <property type="entry name" value="Peptidase_C39"/>
    <property type="match status" value="1"/>
</dbReference>
<keyword evidence="1" id="KW-0732">Signal</keyword>
<sequence length="228" mass="24873">MKLILISILLFASCSTFAAHLNMTGTVPGIGGAGKKVISLAERKFIGVEQQQTDFSCGAASLATILKYSYNIKTNEKWVMDGMLAMSDPELVAQYGFSMLDMKNYVEMLGMEAKGFKVAAENIHQLTIPAIVLLNLKGFHHFVVLKKVDDEGRVYLADPALGNKVIEMEEFLAGWNNVILAVVGSGYDKHSILANPSLPLTARGRDGRFVPVSDAALMEFGFSHKDLL</sequence>
<protein>
    <submittedName>
        <fullName evidence="3">Peptidase C39</fullName>
    </submittedName>
</protein>
<name>A0A1Y0CY87_9GAMM</name>
<feature type="signal peptide" evidence="1">
    <location>
        <begin position="1"/>
        <end position="18"/>
    </location>
</feature>
<dbReference type="GO" id="GO:0016020">
    <property type="term" value="C:membrane"/>
    <property type="evidence" value="ECO:0007669"/>
    <property type="project" value="InterPro"/>
</dbReference>
<keyword evidence="4" id="KW-1185">Reference proteome</keyword>
<evidence type="ECO:0000259" key="2">
    <source>
        <dbReference type="PROSITE" id="PS50990"/>
    </source>
</evidence>
<evidence type="ECO:0000256" key="1">
    <source>
        <dbReference type="SAM" id="SignalP"/>
    </source>
</evidence>
<dbReference type="PROSITE" id="PS50990">
    <property type="entry name" value="PEPTIDASE_C39"/>
    <property type="match status" value="1"/>
</dbReference>
<dbReference type="Proteomes" id="UP000243793">
    <property type="component" value="Chromosome"/>
</dbReference>
<gene>
    <name evidence="3" type="ORF">CBP12_09095</name>
</gene>
<feature type="chain" id="PRO_5013005253" evidence="1">
    <location>
        <begin position="19"/>
        <end position="228"/>
    </location>
</feature>
<dbReference type="OrthoDB" id="13401at2"/>
<dbReference type="CDD" id="cd02423">
    <property type="entry name" value="Peptidase_C39G"/>
    <property type="match status" value="1"/>
</dbReference>
<accession>A0A1Y0CY87</accession>
<dbReference type="GO" id="GO:0008233">
    <property type="term" value="F:peptidase activity"/>
    <property type="evidence" value="ECO:0007669"/>
    <property type="project" value="InterPro"/>
</dbReference>
<reference evidence="4" key="1">
    <citation type="submission" date="2017-05" db="EMBL/GenBank/DDBJ databases">
        <authorList>
            <person name="Sung H."/>
        </authorList>
    </citation>
    <scope>NUCLEOTIDE SEQUENCE [LARGE SCALE GENOMIC DNA]</scope>
    <source>
        <strain evidence="4">AMac2203</strain>
    </source>
</reference>
<evidence type="ECO:0000313" key="4">
    <source>
        <dbReference type="Proteomes" id="UP000243793"/>
    </source>
</evidence>
<dbReference type="KEGG" id="ocm:CBP12_09095"/>
<dbReference type="Gene3D" id="3.90.70.10">
    <property type="entry name" value="Cysteine proteinases"/>
    <property type="match status" value="1"/>
</dbReference>
<dbReference type="RefSeq" id="WP_086964149.1">
    <property type="nucleotide sequence ID" value="NZ_CP021376.1"/>
</dbReference>